<dbReference type="GeneTree" id="ENSGT00940000163438"/>
<organism evidence="2 3">
    <name type="scientific">Latimeria chalumnae</name>
    <name type="common">Coelacanth</name>
    <dbReference type="NCBI Taxonomy" id="7897"/>
    <lineage>
        <taxon>Eukaryota</taxon>
        <taxon>Metazoa</taxon>
        <taxon>Chordata</taxon>
        <taxon>Craniata</taxon>
        <taxon>Vertebrata</taxon>
        <taxon>Euteleostomi</taxon>
        <taxon>Coelacanthiformes</taxon>
        <taxon>Coelacanthidae</taxon>
        <taxon>Latimeria</taxon>
    </lineage>
</organism>
<feature type="signal peptide" evidence="1">
    <location>
        <begin position="1"/>
        <end position="23"/>
    </location>
</feature>
<reference evidence="3" key="1">
    <citation type="submission" date="2011-08" db="EMBL/GenBank/DDBJ databases">
        <title>The draft genome of Latimeria chalumnae.</title>
        <authorList>
            <person name="Di Palma F."/>
            <person name="Alfoldi J."/>
            <person name="Johnson J."/>
            <person name="Berlin A."/>
            <person name="Gnerre S."/>
            <person name="Jaffe D."/>
            <person name="MacCallum I."/>
            <person name="Young S."/>
            <person name="Walker B.J."/>
            <person name="Lander E."/>
            <person name="Lindblad-Toh K."/>
        </authorList>
    </citation>
    <scope>NUCLEOTIDE SEQUENCE [LARGE SCALE GENOMIC DNA]</scope>
    <source>
        <strain evidence="3">Wild caught</strain>
    </source>
</reference>
<evidence type="ECO:0000256" key="1">
    <source>
        <dbReference type="SAM" id="SignalP"/>
    </source>
</evidence>
<sequence length="504" mass="58113">MSPMLFTIYLLPLTTLLKKSGLGFTIHNVTISHLLYMEDLKLCAKSNKDMLALTKIVKTFSKDICMQFGLDKCATVTINRGQVVRGDGLKLPPDEVVNPLPLEENYKYLSILEHGSINNIDVKKEATMEYKKRLCQFLKSKLSGSNLLQAINIYAIPVMSYTADTVDWTLDEMRQLDRMTRKQLTIHGAFHPKADMQYIPRRKGGRGLKSIEDFMFKEWCALSEYLKHSTTPALKLLSKKGIRKNQTDREDHLMKWEAKALHEKWAKLLKIVDVDWLRTAHLKPPTEVLIIAAQDQALHTNWLGHYVLKTGETTDKYRRCKRYADTVMHIVSGCPMLAQGVCCERHNQVASALHWDLISVASTNCPEDWWENKPEPITENERVRILWDFTLRLDRLVEARKPDIVFMDKTNRKAKIIDIACPIDYNIREIEQEKIVKYQDLEIEKLWKVRVEVIPVVIGALGVVKNKHEDYVKKIDESILLEDLQKAALLGTARIVRNVLQLPN</sequence>
<dbReference type="Ensembl" id="ENSLACT00000002260.1">
    <property type="protein sequence ID" value="ENSLACP00000002242.1"/>
    <property type="gene ID" value="ENSLACG00000002002.1"/>
</dbReference>
<accession>H2ZXX1</accession>
<evidence type="ECO:0008006" key="4">
    <source>
        <dbReference type="Google" id="ProtNLM"/>
    </source>
</evidence>
<dbReference type="PANTHER" id="PTHR35450">
    <property type="entry name" value="REVERSE TRANSCRIPTASE DOMAIN-CONTAINING PROTEIN"/>
    <property type="match status" value="1"/>
</dbReference>
<evidence type="ECO:0000313" key="3">
    <source>
        <dbReference type="Proteomes" id="UP000008672"/>
    </source>
</evidence>
<dbReference type="OMA" id="KEATMEY"/>
<protein>
    <recommendedName>
        <fullName evidence="4">Reverse transcriptase domain-containing protein</fullName>
    </recommendedName>
</protein>
<reference evidence="2" key="3">
    <citation type="submission" date="2025-09" db="UniProtKB">
        <authorList>
            <consortium name="Ensembl"/>
        </authorList>
    </citation>
    <scope>IDENTIFICATION</scope>
</reference>
<dbReference type="HOGENOM" id="CLU_008338_4_1_1"/>
<name>H2ZXX1_LATCH</name>
<dbReference type="eggNOG" id="ENOG502S0E1">
    <property type="taxonomic scope" value="Eukaryota"/>
</dbReference>
<feature type="chain" id="PRO_5045388955" description="Reverse transcriptase domain-containing protein" evidence="1">
    <location>
        <begin position="24"/>
        <end position="504"/>
    </location>
</feature>
<keyword evidence="1" id="KW-0732">Signal</keyword>
<dbReference type="AlphaFoldDB" id="H2ZXX1"/>
<dbReference type="InParanoid" id="H2ZXX1"/>
<dbReference type="PANTHER" id="PTHR35450:SF2">
    <property type="entry name" value="REVERSE TRANSCRIPTASE DOMAIN-CONTAINING PROTEIN"/>
    <property type="match status" value="1"/>
</dbReference>
<dbReference type="Proteomes" id="UP000008672">
    <property type="component" value="Unassembled WGS sequence"/>
</dbReference>
<reference evidence="2" key="2">
    <citation type="submission" date="2025-08" db="UniProtKB">
        <authorList>
            <consortium name="Ensembl"/>
        </authorList>
    </citation>
    <scope>IDENTIFICATION</scope>
</reference>
<evidence type="ECO:0000313" key="2">
    <source>
        <dbReference type="Ensembl" id="ENSLACP00000002242.1"/>
    </source>
</evidence>
<proteinExistence type="predicted"/>
<keyword evidence="3" id="KW-1185">Reference proteome</keyword>
<dbReference type="EMBL" id="AFYH01264165">
    <property type="status" value="NOT_ANNOTATED_CDS"/>
    <property type="molecule type" value="Genomic_DNA"/>
</dbReference>